<comment type="subcellular location">
    <subcellularLocation>
        <location evidence="1">Cytoplasm</location>
    </subcellularLocation>
    <subcellularLocation>
        <location evidence="1">Nucleus</location>
        <location evidence="1">Nucleolus</location>
    </subcellularLocation>
    <subcellularLocation>
        <location evidence="1">Nucleus</location>
    </subcellularLocation>
</comment>
<proteinExistence type="inferred from homology"/>
<dbReference type="GO" id="GO:0005737">
    <property type="term" value="C:cytoplasm"/>
    <property type="evidence" value="ECO:0007669"/>
    <property type="project" value="UniProtKB-SubCell"/>
</dbReference>
<keyword evidence="1" id="KW-0539">Nucleus</keyword>
<keyword evidence="1" id="KW-0963">Cytoplasm</keyword>
<comment type="similarity">
    <text evidence="1">Belongs to the C1D family.</text>
</comment>
<evidence type="ECO:0000256" key="3">
    <source>
        <dbReference type="SAM" id="Phobius"/>
    </source>
</evidence>
<keyword evidence="1" id="KW-0698">rRNA processing</keyword>
<keyword evidence="2" id="KW-0175">Coiled coil</keyword>
<keyword evidence="3" id="KW-1133">Transmembrane helix</keyword>
<feature type="transmembrane region" description="Helical" evidence="3">
    <location>
        <begin position="93"/>
        <end position="114"/>
    </location>
</feature>
<dbReference type="Proteomes" id="UP001374535">
    <property type="component" value="Chromosome 11"/>
</dbReference>
<gene>
    <name evidence="4" type="ORF">V8G54_036008</name>
</gene>
<dbReference type="GO" id="GO:0003677">
    <property type="term" value="F:DNA binding"/>
    <property type="evidence" value="ECO:0007669"/>
    <property type="project" value="UniProtKB-KW"/>
</dbReference>
<dbReference type="EMBL" id="CP144690">
    <property type="protein sequence ID" value="WVY90494.1"/>
    <property type="molecule type" value="Genomic_DNA"/>
</dbReference>
<evidence type="ECO:0000313" key="4">
    <source>
        <dbReference type="EMBL" id="WVY90494.1"/>
    </source>
</evidence>
<dbReference type="PANTHER" id="PTHR15341:SF5">
    <property type="entry name" value="NUCLEAR NUCLEIC ACID-BINDING PROTEIN C1D"/>
    <property type="match status" value="1"/>
</dbReference>
<accession>A0AAQ3MHN1</accession>
<comment type="subunit">
    <text evidence="1">Monomer and homodimer.</text>
</comment>
<keyword evidence="3" id="KW-0472">Membrane</keyword>
<feature type="coiled-coil region" evidence="2">
    <location>
        <begin position="118"/>
        <end position="145"/>
    </location>
</feature>
<organism evidence="4 5">
    <name type="scientific">Vigna mungo</name>
    <name type="common">Black gram</name>
    <name type="synonym">Phaseolus mungo</name>
    <dbReference type="NCBI Taxonomy" id="3915"/>
    <lineage>
        <taxon>Eukaryota</taxon>
        <taxon>Viridiplantae</taxon>
        <taxon>Streptophyta</taxon>
        <taxon>Embryophyta</taxon>
        <taxon>Tracheophyta</taxon>
        <taxon>Spermatophyta</taxon>
        <taxon>Magnoliopsida</taxon>
        <taxon>eudicotyledons</taxon>
        <taxon>Gunneridae</taxon>
        <taxon>Pentapetalae</taxon>
        <taxon>rosids</taxon>
        <taxon>fabids</taxon>
        <taxon>Fabales</taxon>
        <taxon>Fabaceae</taxon>
        <taxon>Papilionoideae</taxon>
        <taxon>50 kb inversion clade</taxon>
        <taxon>NPAAA clade</taxon>
        <taxon>indigoferoid/millettioid clade</taxon>
        <taxon>Phaseoleae</taxon>
        <taxon>Vigna</taxon>
    </lineage>
</organism>
<dbReference type="GO" id="GO:0003723">
    <property type="term" value="F:RNA binding"/>
    <property type="evidence" value="ECO:0007669"/>
    <property type="project" value="UniProtKB-UniRule"/>
</dbReference>
<dbReference type="PANTHER" id="PTHR15341">
    <property type="entry name" value="SUN-COR STEROID HORMONE RECEPTOR CO-REPRESSOR"/>
    <property type="match status" value="1"/>
</dbReference>
<dbReference type="GO" id="GO:0005730">
    <property type="term" value="C:nucleolus"/>
    <property type="evidence" value="ECO:0007669"/>
    <property type="project" value="UniProtKB-SubCell"/>
</dbReference>
<dbReference type="InterPro" id="IPR011082">
    <property type="entry name" value="Exosome-assoc_fac/DNA_repair"/>
</dbReference>
<keyword evidence="1" id="KW-0694">RNA-binding</keyword>
<sequence length="209" mass="23795">MVKGSEIDGIEVPEAVMETLNRTLGSLQQLETELPQFLALSDPDLLAQLSFLQRAHSLFSLAKLTSTLFSLKLRCRGINPNDHPVKSELLFKFRPLVICVVLCCLIYDFAFLFLQDKLNVLQKKLEPLRRLIEAQEQDIRNMNGEEGLEMNYEEQAGKKRKYPSSEEPSIQIDEMESLEKVKEEHLGYNSGNVKGIVIDISDDDEVLEP</sequence>
<protein>
    <recommendedName>
        <fullName evidence="1">Nuclear nucleic acid-binding protein C1D</fullName>
    </recommendedName>
</protein>
<dbReference type="GO" id="GO:0000460">
    <property type="term" value="P:maturation of 5.8S rRNA"/>
    <property type="evidence" value="ECO:0007669"/>
    <property type="project" value="TreeGrafter"/>
</dbReference>
<dbReference type="GO" id="GO:0000178">
    <property type="term" value="C:exosome (RNase complex)"/>
    <property type="evidence" value="ECO:0007669"/>
    <property type="project" value="TreeGrafter"/>
</dbReference>
<dbReference type="GO" id="GO:0010468">
    <property type="term" value="P:regulation of gene expression"/>
    <property type="evidence" value="ECO:0007669"/>
    <property type="project" value="TreeGrafter"/>
</dbReference>
<evidence type="ECO:0000313" key="5">
    <source>
        <dbReference type="Proteomes" id="UP001374535"/>
    </source>
</evidence>
<evidence type="ECO:0000256" key="1">
    <source>
        <dbReference type="RuleBase" id="RU368003"/>
    </source>
</evidence>
<comment type="function">
    <text evidence="1">Plays a role in the recruitment of the exosome to pre-rRNA to mediate the 3'-5' end processing of the 5.8S rRNA.</text>
</comment>
<reference evidence="4 5" key="1">
    <citation type="journal article" date="2023" name="Life. Sci Alliance">
        <title>Evolutionary insights into 3D genome organization and epigenetic landscape of Vigna mungo.</title>
        <authorList>
            <person name="Junaid A."/>
            <person name="Singh B."/>
            <person name="Bhatia S."/>
        </authorList>
    </citation>
    <scope>NUCLEOTIDE SEQUENCE [LARGE SCALE GENOMIC DNA]</scope>
    <source>
        <strain evidence="4">Urdbean</strain>
    </source>
</reference>
<keyword evidence="1" id="KW-0238">DNA-binding</keyword>
<keyword evidence="5" id="KW-1185">Reference proteome</keyword>
<evidence type="ECO:0000256" key="2">
    <source>
        <dbReference type="SAM" id="Coils"/>
    </source>
</evidence>
<keyword evidence="3" id="KW-0812">Transmembrane</keyword>
<dbReference type="AlphaFoldDB" id="A0AAQ3MHN1"/>
<name>A0AAQ3MHN1_VIGMU</name>